<sequence>MRKGDRSRRDMLDAARRLILAGGLEAASHAAIAGELNLSKGAVLYHFPTKQALWNGLIDEYANHLADDVVRFSQPFRDAGFTFEDSILPALYIWFIYDRDRHPMWKEIGIVLMSLHHSDSSRLSPIGRFWYDAGERVLSSNLPRAEAYCTLMAFHGFFLSIMLGSVPMTPEKVTETMLAMVLELYGDRAEELRKLIESIDFDAIPPSPDSVRPKQLLKSKYLRR</sequence>
<dbReference type="SUPFAM" id="SSF46689">
    <property type="entry name" value="Homeodomain-like"/>
    <property type="match status" value="1"/>
</dbReference>
<dbReference type="KEGG" id="sutt:SUTMEG_13390"/>
<gene>
    <name evidence="6" type="ORF">SUTMEG_13390</name>
</gene>
<evidence type="ECO:0000256" key="2">
    <source>
        <dbReference type="ARBA" id="ARBA00023125"/>
    </source>
</evidence>
<dbReference type="PROSITE" id="PS50977">
    <property type="entry name" value="HTH_TETR_2"/>
    <property type="match status" value="1"/>
</dbReference>
<dbReference type="InterPro" id="IPR050109">
    <property type="entry name" value="HTH-type_TetR-like_transc_reg"/>
</dbReference>
<dbReference type="Proteomes" id="UP000271003">
    <property type="component" value="Chromosome"/>
</dbReference>
<evidence type="ECO:0000256" key="4">
    <source>
        <dbReference type="PROSITE-ProRule" id="PRU00335"/>
    </source>
</evidence>
<dbReference type="EMBL" id="AP018786">
    <property type="protein sequence ID" value="BBF23448.1"/>
    <property type="molecule type" value="Genomic_DNA"/>
</dbReference>
<dbReference type="GO" id="GO:0000976">
    <property type="term" value="F:transcription cis-regulatory region binding"/>
    <property type="evidence" value="ECO:0007669"/>
    <property type="project" value="TreeGrafter"/>
</dbReference>
<proteinExistence type="predicted"/>
<keyword evidence="7" id="KW-1185">Reference proteome</keyword>
<dbReference type="InterPro" id="IPR001647">
    <property type="entry name" value="HTH_TetR"/>
</dbReference>
<evidence type="ECO:0000313" key="6">
    <source>
        <dbReference type="EMBL" id="BBF23448.1"/>
    </source>
</evidence>
<protein>
    <recommendedName>
        <fullName evidence="5">HTH tetR-type domain-containing protein</fullName>
    </recommendedName>
</protein>
<dbReference type="PRINTS" id="PR00455">
    <property type="entry name" value="HTHTETR"/>
</dbReference>
<dbReference type="PANTHER" id="PTHR30055">
    <property type="entry name" value="HTH-TYPE TRANSCRIPTIONAL REGULATOR RUTR"/>
    <property type="match status" value="1"/>
</dbReference>
<feature type="DNA-binding region" description="H-T-H motif" evidence="4">
    <location>
        <begin position="28"/>
        <end position="47"/>
    </location>
</feature>
<dbReference type="GO" id="GO:0003700">
    <property type="term" value="F:DNA-binding transcription factor activity"/>
    <property type="evidence" value="ECO:0007669"/>
    <property type="project" value="TreeGrafter"/>
</dbReference>
<name>A0A2Z6IE25_9BURK</name>
<organism evidence="6 7">
    <name type="scientific">Sutterella megalosphaeroides</name>
    <dbReference type="NCBI Taxonomy" id="2494234"/>
    <lineage>
        <taxon>Bacteria</taxon>
        <taxon>Pseudomonadati</taxon>
        <taxon>Pseudomonadota</taxon>
        <taxon>Betaproteobacteria</taxon>
        <taxon>Burkholderiales</taxon>
        <taxon>Sutterellaceae</taxon>
        <taxon>Sutterella</taxon>
    </lineage>
</organism>
<evidence type="ECO:0000259" key="5">
    <source>
        <dbReference type="PROSITE" id="PS50977"/>
    </source>
</evidence>
<dbReference type="Gene3D" id="1.10.357.10">
    <property type="entry name" value="Tetracycline Repressor, domain 2"/>
    <property type="match status" value="1"/>
</dbReference>
<dbReference type="AlphaFoldDB" id="A0A2Z6IE25"/>
<keyword evidence="2 4" id="KW-0238">DNA-binding</keyword>
<reference evidence="6 7" key="1">
    <citation type="journal article" date="2018" name="Int. J. Syst. Evol. Microbiol.">
        <title>Mesosutterella multiformis gen. nov., sp. nov., a member of the family Sutterellaceae and Sutterella megalosphaeroides sp. nov., isolated from human faeces.</title>
        <authorList>
            <person name="Sakamoto M."/>
            <person name="Ikeyama N."/>
            <person name="Kunihiro T."/>
            <person name="Iino T."/>
            <person name="Yuki M."/>
            <person name="Ohkuma M."/>
        </authorList>
    </citation>
    <scope>NUCLEOTIDE SEQUENCE [LARGE SCALE GENOMIC DNA]</scope>
    <source>
        <strain evidence="6 7">6FBBBH3</strain>
    </source>
</reference>
<dbReference type="Pfam" id="PF00440">
    <property type="entry name" value="TetR_N"/>
    <property type="match status" value="1"/>
</dbReference>
<evidence type="ECO:0000313" key="7">
    <source>
        <dbReference type="Proteomes" id="UP000271003"/>
    </source>
</evidence>
<dbReference type="PANTHER" id="PTHR30055:SF234">
    <property type="entry name" value="HTH-TYPE TRANSCRIPTIONAL REGULATOR BETI"/>
    <property type="match status" value="1"/>
</dbReference>
<evidence type="ECO:0000256" key="1">
    <source>
        <dbReference type="ARBA" id="ARBA00023015"/>
    </source>
</evidence>
<accession>A0A2Z6IE25</accession>
<keyword evidence="3" id="KW-0804">Transcription</keyword>
<dbReference type="InterPro" id="IPR009057">
    <property type="entry name" value="Homeodomain-like_sf"/>
</dbReference>
<feature type="domain" description="HTH tetR-type" evidence="5">
    <location>
        <begin position="5"/>
        <end position="65"/>
    </location>
</feature>
<evidence type="ECO:0000256" key="3">
    <source>
        <dbReference type="ARBA" id="ARBA00023163"/>
    </source>
</evidence>
<keyword evidence="1" id="KW-0805">Transcription regulation</keyword>
<dbReference type="RefSeq" id="WP_170143860.1">
    <property type="nucleotide sequence ID" value="NZ_AP018786.1"/>
</dbReference>